<feature type="region of interest" description="Disordered" evidence="1">
    <location>
        <begin position="1"/>
        <end position="27"/>
    </location>
</feature>
<accession>A0A4U1IN11</accession>
<comment type="caution">
    <text evidence="3">The sequence shown here is derived from an EMBL/GenBank/DDBJ whole genome shotgun (WGS) entry which is preliminary data.</text>
</comment>
<proteinExistence type="predicted"/>
<organism evidence="3 4">
    <name type="scientific">Polyangium fumosum</name>
    <dbReference type="NCBI Taxonomy" id="889272"/>
    <lineage>
        <taxon>Bacteria</taxon>
        <taxon>Pseudomonadati</taxon>
        <taxon>Myxococcota</taxon>
        <taxon>Polyangia</taxon>
        <taxon>Polyangiales</taxon>
        <taxon>Polyangiaceae</taxon>
        <taxon>Polyangium</taxon>
    </lineage>
</organism>
<reference evidence="3 4" key="1">
    <citation type="submission" date="2019-04" db="EMBL/GenBank/DDBJ databases">
        <authorList>
            <person name="Li Y."/>
            <person name="Wang J."/>
        </authorList>
    </citation>
    <scope>NUCLEOTIDE SEQUENCE [LARGE SCALE GENOMIC DNA]</scope>
    <source>
        <strain evidence="3 4">DSM 14668</strain>
    </source>
</reference>
<dbReference type="AlphaFoldDB" id="A0A4U1IN11"/>
<dbReference type="OrthoDB" id="9987049at2"/>
<name>A0A4U1IN11_9BACT</name>
<keyword evidence="2" id="KW-0472">Membrane</keyword>
<sequence length="76" mass="8576">MSETPPPKQQDDPDHVPSRFEEAARTTRQSTLRDGLAYLRETRKLWLTPVLVILLILGLVLSLSGTVLSPLIYTLF</sequence>
<protein>
    <submittedName>
        <fullName evidence="3">Uncharacterized protein</fullName>
    </submittedName>
</protein>
<keyword evidence="4" id="KW-1185">Reference proteome</keyword>
<feature type="compositionally biased region" description="Basic and acidic residues" evidence="1">
    <location>
        <begin position="9"/>
        <end position="25"/>
    </location>
</feature>
<evidence type="ECO:0000313" key="3">
    <source>
        <dbReference type="EMBL" id="TKC95221.1"/>
    </source>
</evidence>
<keyword evidence="2" id="KW-1133">Transmembrane helix</keyword>
<dbReference type="InterPro" id="IPR046031">
    <property type="entry name" value="DUF5989"/>
</dbReference>
<evidence type="ECO:0000256" key="2">
    <source>
        <dbReference type="SAM" id="Phobius"/>
    </source>
</evidence>
<dbReference type="EMBL" id="SSMQ01000099">
    <property type="protein sequence ID" value="TKC95221.1"/>
    <property type="molecule type" value="Genomic_DNA"/>
</dbReference>
<gene>
    <name evidence="3" type="ORF">E8A74_47230</name>
</gene>
<dbReference type="Pfam" id="PF19451">
    <property type="entry name" value="DUF5989"/>
    <property type="match status" value="1"/>
</dbReference>
<keyword evidence="2" id="KW-0812">Transmembrane</keyword>
<dbReference type="RefSeq" id="WP_136935765.1">
    <property type="nucleotide sequence ID" value="NZ_SSMQ01000099.1"/>
</dbReference>
<evidence type="ECO:0000313" key="4">
    <source>
        <dbReference type="Proteomes" id="UP000309215"/>
    </source>
</evidence>
<evidence type="ECO:0000256" key="1">
    <source>
        <dbReference type="SAM" id="MobiDB-lite"/>
    </source>
</evidence>
<feature type="transmembrane region" description="Helical" evidence="2">
    <location>
        <begin position="50"/>
        <end position="73"/>
    </location>
</feature>
<dbReference type="Proteomes" id="UP000309215">
    <property type="component" value="Unassembled WGS sequence"/>
</dbReference>